<evidence type="ECO:0000313" key="3">
    <source>
        <dbReference type="Proteomes" id="UP000451233"/>
    </source>
</evidence>
<evidence type="ECO:0000313" key="2">
    <source>
        <dbReference type="EMBL" id="MXV15847.1"/>
    </source>
</evidence>
<dbReference type="InterPro" id="IPR037107">
    <property type="entry name" value="Put_OMP_sf"/>
</dbReference>
<evidence type="ECO:0000256" key="1">
    <source>
        <dbReference type="SAM" id="SignalP"/>
    </source>
</evidence>
<dbReference type="EMBL" id="WVHS01000002">
    <property type="protein sequence ID" value="MXV15847.1"/>
    <property type="molecule type" value="Genomic_DNA"/>
</dbReference>
<keyword evidence="3" id="KW-1185">Reference proteome</keyword>
<feature type="chain" id="PRO_5029733556" evidence="1">
    <location>
        <begin position="22"/>
        <end position="319"/>
    </location>
</feature>
<organism evidence="2 3">
    <name type="scientific">Hufsiella ginkgonis</name>
    <dbReference type="NCBI Taxonomy" id="2695274"/>
    <lineage>
        <taxon>Bacteria</taxon>
        <taxon>Pseudomonadati</taxon>
        <taxon>Bacteroidota</taxon>
        <taxon>Sphingobacteriia</taxon>
        <taxon>Sphingobacteriales</taxon>
        <taxon>Sphingobacteriaceae</taxon>
        <taxon>Hufsiella</taxon>
    </lineage>
</organism>
<accession>A0A7K1XYC7</accession>
<protein>
    <submittedName>
        <fullName evidence="2">DUF2219 family protein</fullName>
    </submittedName>
</protein>
<dbReference type="Gene3D" id="2.40.128.140">
    <property type="entry name" value="Outer membrane protein"/>
    <property type="match status" value="1"/>
</dbReference>
<keyword evidence="1" id="KW-0732">Signal</keyword>
<gene>
    <name evidence="2" type="ORF">GS398_11070</name>
</gene>
<feature type="signal peptide" evidence="1">
    <location>
        <begin position="1"/>
        <end position="21"/>
    </location>
</feature>
<reference evidence="2 3" key="1">
    <citation type="submission" date="2019-11" db="EMBL/GenBank/DDBJ databases">
        <title>Pedobacter sp. HMF7056 Genome sequencing and assembly.</title>
        <authorList>
            <person name="Kang H."/>
            <person name="Kim H."/>
            <person name="Joh K."/>
        </authorList>
    </citation>
    <scope>NUCLEOTIDE SEQUENCE [LARGE SCALE GENOMIC DNA]</scope>
    <source>
        <strain evidence="2 3">HMF7056</strain>
    </source>
</reference>
<dbReference type="Proteomes" id="UP000451233">
    <property type="component" value="Unassembled WGS sequence"/>
</dbReference>
<name>A0A7K1XYC7_9SPHI</name>
<dbReference type="Pfam" id="PF09982">
    <property type="entry name" value="LpxR"/>
    <property type="match status" value="1"/>
</dbReference>
<comment type="caution">
    <text evidence="2">The sequence shown here is derived from an EMBL/GenBank/DDBJ whole genome shotgun (WGS) entry which is preliminary data.</text>
</comment>
<sequence length="319" mass="35332">MKIAIKTIVPLLFLLPLVAYAQDKNFRNEFGFQSDNDAYLAQGSDRYYTNGLFITFRHAITMPENAKKAIKKTWEAEVGQRMYNAQSGSVPTIGLVDRPFAAYLYAGGKLNWFYKNDKLLQFSVHGGTIGPHAFGKDVQELLHKIIGFYEIDGWQFQVNNELQLNTALSYSQLLARTSDSNADVLFETALKAGTTFSGLGAGALIRLGALNPLSGSVSANSRISASGSNAAPAKEFFFYLRPRLAYVAYDATIQGGLFSDNKGPVTYDVKPLVFSQEAGVMFAHKRWSANFSAVFQTREIESAARAHQFGTANLYYRFN</sequence>
<dbReference type="AlphaFoldDB" id="A0A7K1XYC7"/>
<dbReference type="InterPro" id="IPR018707">
    <property type="entry name" value="LpxR"/>
</dbReference>
<dbReference type="RefSeq" id="WP_160906817.1">
    <property type="nucleotide sequence ID" value="NZ_WVHS01000002.1"/>
</dbReference>
<proteinExistence type="predicted"/>